<dbReference type="PANTHER" id="PTHR35372:SF2">
    <property type="entry name" value="SF3 HELICASE DOMAIN-CONTAINING PROTEIN"/>
    <property type="match status" value="1"/>
</dbReference>
<evidence type="ECO:0000259" key="4">
    <source>
        <dbReference type="PROSITE" id="PS51206"/>
    </source>
</evidence>
<dbReference type="InterPro" id="IPR014819">
    <property type="entry name" value="PriCT_2"/>
</dbReference>
<dbReference type="Pfam" id="PF08707">
    <property type="entry name" value="PriCT_2"/>
    <property type="match status" value="1"/>
</dbReference>
<dbReference type="AlphaFoldDB" id="A0A6C0C995"/>
<dbReference type="InterPro" id="IPR006500">
    <property type="entry name" value="Helicase_put_C_phage/plasmid"/>
</dbReference>
<feature type="domain" description="SF3 helicase" evidence="4">
    <location>
        <begin position="754"/>
        <end position="918"/>
    </location>
</feature>
<dbReference type="NCBIfam" id="TIGR01613">
    <property type="entry name" value="primase_Cterm"/>
    <property type="match status" value="1"/>
</dbReference>
<protein>
    <recommendedName>
        <fullName evidence="4">SF3 helicase domain-containing protein</fullName>
    </recommendedName>
</protein>
<dbReference type="InterPro" id="IPR051620">
    <property type="entry name" value="ORF904-like_C"/>
</dbReference>
<dbReference type="SMART" id="SM00885">
    <property type="entry name" value="D5_N"/>
    <property type="match status" value="1"/>
</dbReference>
<evidence type="ECO:0000313" key="5">
    <source>
        <dbReference type="EMBL" id="QHT00662.1"/>
    </source>
</evidence>
<dbReference type="GO" id="GO:0016817">
    <property type="term" value="F:hydrolase activity, acting on acid anhydrides"/>
    <property type="evidence" value="ECO:0007669"/>
    <property type="project" value="InterPro"/>
</dbReference>
<evidence type="ECO:0000256" key="1">
    <source>
        <dbReference type="ARBA" id="ARBA00022741"/>
    </source>
</evidence>
<proteinExistence type="predicted"/>
<accession>A0A6C0C995</accession>
<organism evidence="5">
    <name type="scientific">viral metagenome</name>
    <dbReference type="NCBI Taxonomy" id="1070528"/>
    <lineage>
        <taxon>unclassified sequences</taxon>
        <taxon>metagenomes</taxon>
        <taxon>organismal metagenomes</taxon>
    </lineage>
</organism>
<dbReference type="PROSITE" id="PS51206">
    <property type="entry name" value="SF3_HELICASE_1"/>
    <property type="match status" value="1"/>
</dbReference>
<dbReference type="EMBL" id="MN739357">
    <property type="protein sequence ID" value="QHT00662.1"/>
    <property type="molecule type" value="Genomic_DNA"/>
</dbReference>
<keyword evidence="1" id="KW-0547">Nucleotide-binding</keyword>
<evidence type="ECO:0000256" key="2">
    <source>
        <dbReference type="ARBA" id="ARBA00022801"/>
    </source>
</evidence>
<reference evidence="5" key="1">
    <citation type="journal article" date="2020" name="Nature">
        <title>Giant virus diversity and host interactions through global metagenomics.</title>
        <authorList>
            <person name="Schulz F."/>
            <person name="Roux S."/>
            <person name="Paez-Espino D."/>
            <person name="Jungbluth S."/>
            <person name="Walsh D.A."/>
            <person name="Denef V.J."/>
            <person name="McMahon K.D."/>
            <person name="Konstantinidis K.T."/>
            <person name="Eloe-Fadrosh E.A."/>
            <person name="Kyrpides N.C."/>
            <person name="Woyke T."/>
        </authorList>
    </citation>
    <scope>NUCLEOTIDE SEQUENCE</scope>
    <source>
        <strain evidence="5">GVMAG-M-3300020192-26</strain>
    </source>
</reference>
<dbReference type="Pfam" id="PF23162">
    <property type="entry name" value="AEP_C962R"/>
    <property type="match status" value="1"/>
</dbReference>
<evidence type="ECO:0000256" key="3">
    <source>
        <dbReference type="ARBA" id="ARBA00022840"/>
    </source>
</evidence>
<dbReference type="InterPro" id="IPR014015">
    <property type="entry name" value="Helicase_SF3_DNA-vir"/>
</dbReference>
<dbReference type="InterPro" id="IPR014818">
    <property type="entry name" value="Phage/plasmid_primase_P4_C"/>
</dbReference>
<keyword evidence="2" id="KW-0378">Hydrolase</keyword>
<sequence length="1059" mass="123496">MEKFLKPFKKYEKADPSTHTSMIGGKWDIPTDKEHEFLKAYAEEIDDGHILYMTEKHLPNNGPIVIDFDFRLAQRDDKRPIDKFVREAIAKHLTGIVKSIFSDEHKYTCIVLQRPSRYPKGDEWSDGLHIQFPFINCKYDVQFEIRKRFMKTFEIPFECTNSYDKIYDEGVIKTINWCMYGSTKKDKKPYAMKEIYNDKIKWEKMSTLEKVKLLSIRKGGDPIEPVDKICLKLHNKVPDKILNNKKDNTKDSDKIVVSAEKLRDKEYNEDTIADLLNMLKEERCDDYKEWRNVGLILHHCSITNINDDINFLNMWDKWSKQSEKYERGVCKKMWKNFASSKTKDLTLSSLYYYAQQDDPDSYKMLKLNEYMNRNALQNTTEDSEIISPENVEEIARSPQKNDSHDEVENVDEIIQSSQESDDHDDLEKKECVSVQDSNNWNETETKKYISTQKSQIPIESFKIKKMIKKQHGMIAELDTHKFCPFIKGDHNKDCIFMLLNKHGWCLKCSDCLYEQYPENGTIALSDHMLQKFGVDICDDVSMTESFTIYDPEHNVFDDRILNKLVYLSLNCTAAKISELVYYLYKGRFNCVGGGAEWYEFNGHRWSEGASLVLFKLISTDLPKYHTKLARFYESIKPKGKKKENIKIIAHIEKMIFAIIRVIKQLENMQLGNSIMQNIAATFYLNDRDFEKKLDRNKYLIGFENGIYDLKEHEFRDGSPYDYVSMSVGYDYISKPTKHKKDLTEFLNSIQPCEDDRDFLLKHTSTGLCGVNREEICVILSGKGRNGKTKYKDLVGLTLGCYFVTFDSNILTYPRPAPSAPQADLMAFNKKRFALGSEPEQKDGAIKTSFFKFITGGEMIPCRGLYDKKITEFEPTHKMGILCNKIPIMDENDDEAVWDRTRCVEFPTKFVDEPVCPNHRKINRDLKELLPLWKQDFMLLLIEKYKEYQKTGLVVTQKIMQFTKSYKDDNDIYLQFLDSCTTESKTHIHTSTLYDCFTAWFRRNSPNQKIPSNKIFCAGLRNHVDMEKVKIDGKTLLGVKHLTVWGDNANTSCDASDDSN</sequence>
<dbReference type="GO" id="GO:0005524">
    <property type="term" value="F:ATP binding"/>
    <property type="evidence" value="ECO:0007669"/>
    <property type="project" value="UniProtKB-KW"/>
</dbReference>
<keyword evidence="3" id="KW-0067">ATP-binding</keyword>
<dbReference type="PANTHER" id="PTHR35372">
    <property type="entry name" value="ATP BINDING PROTEIN-RELATED"/>
    <property type="match status" value="1"/>
</dbReference>
<name>A0A6C0C995_9ZZZZ</name>
<dbReference type="Pfam" id="PF08706">
    <property type="entry name" value="D5_N"/>
    <property type="match status" value="1"/>
</dbReference>
<dbReference type="InterPro" id="IPR056443">
    <property type="entry name" value="AEP_C962R"/>
</dbReference>